<keyword evidence="1" id="KW-0472">Membrane</keyword>
<dbReference type="SUPFAM" id="SSF53448">
    <property type="entry name" value="Nucleotide-diphospho-sugar transferases"/>
    <property type="match status" value="1"/>
</dbReference>
<accession>A0A7S2WCG1</accession>
<dbReference type="AlphaFoldDB" id="A0A7S2WCG1"/>
<protein>
    <submittedName>
        <fullName evidence="2">Uncharacterized protein</fullName>
    </submittedName>
</protein>
<reference evidence="2" key="1">
    <citation type="submission" date="2021-01" db="EMBL/GenBank/DDBJ databases">
        <authorList>
            <person name="Corre E."/>
            <person name="Pelletier E."/>
            <person name="Niang G."/>
            <person name="Scheremetjew M."/>
            <person name="Finn R."/>
            <person name="Kale V."/>
            <person name="Holt S."/>
            <person name="Cochrane G."/>
            <person name="Meng A."/>
            <person name="Brown T."/>
            <person name="Cohen L."/>
        </authorList>
    </citation>
    <scope>NUCLEOTIDE SEQUENCE</scope>
    <source>
        <strain evidence="2">NY070348D</strain>
    </source>
</reference>
<organism evidence="2">
    <name type="scientific">Mucochytrium quahogii</name>
    <dbReference type="NCBI Taxonomy" id="96639"/>
    <lineage>
        <taxon>Eukaryota</taxon>
        <taxon>Sar</taxon>
        <taxon>Stramenopiles</taxon>
        <taxon>Bigyra</taxon>
        <taxon>Labyrinthulomycetes</taxon>
        <taxon>Thraustochytrida</taxon>
        <taxon>Thraustochytriidae</taxon>
        <taxon>Mucochytrium</taxon>
    </lineage>
</organism>
<evidence type="ECO:0000313" key="2">
    <source>
        <dbReference type="EMBL" id="CAD9679947.1"/>
    </source>
</evidence>
<dbReference type="InterPro" id="IPR029044">
    <property type="entry name" value="Nucleotide-diphossugar_trans"/>
</dbReference>
<name>A0A7S2WCG1_9STRA</name>
<gene>
    <name evidence="2" type="ORF">QSP1433_LOCUS6732</name>
</gene>
<evidence type="ECO:0000256" key="1">
    <source>
        <dbReference type="SAM" id="Phobius"/>
    </source>
</evidence>
<sequence>MAHRMLVPSLLGFIVLWYLYSTVDVGMLMFYLGSERMVTERFMDDQHRRRFFNKDLKVVFACITRDDDYGLAVNKLQIEELGKRFGDYRVILVENDSHKGFYEELQAWAKSNPKVKVINKVYNLTKRPTLSFLAKMRNLYLEEFKRADYDDFEKLVVFDMDLSHRWPAKKIVLAMSEPDSRIGSRCVHVYNRDGGHRDALALRDYIFMPYEFKKRPASLSKDTLARIYRITAEWFARDEIRDVQSCFGGMAIYPRRAILPCSYNEKEEDCEHVSLTRCIRKLHMRVVVDTRLAIPFHERTVSDGLLVKMFSTVHILLLACIPGAIRKYFLVTDCSSAEGVAFLTLLSELCFGGVCSLILFVVVSIAFNMYEGVTPLIALFTATLLEVFVAHALRGTSRLSRARSRLSSR</sequence>
<dbReference type="EMBL" id="HBHK01010765">
    <property type="protein sequence ID" value="CAD9679947.1"/>
    <property type="molecule type" value="Transcribed_RNA"/>
</dbReference>
<proteinExistence type="predicted"/>
<feature type="transmembrane region" description="Helical" evidence="1">
    <location>
        <begin position="373"/>
        <end position="393"/>
    </location>
</feature>
<feature type="transmembrane region" description="Helical" evidence="1">
    <location>
        <begin position="345"/>
        <end position="367"/>
    </location>
</feature>
<keyword evidence="1" id="KW-1133">Transmembrane helix</keyword>
<keyword evidence="1" id="KW-0812">Transmembrane</keyword>
<feature type="transmembrane region" description="Helical" evidence="1">
    <location>
        <begin position="305"/>
        <end position="325"/>
    </location>
</feature>